<protein>
    <submittedName>
        <fullName evidence="1">Uncharacterized protein</fullName>
    </submittedName>
</protein>
<accession>A0A0F9N8Z7</accession>
<dbReference type="AlphaFoldDB" id="A0A0F9N8Z7"/>
<comment type="caution">
    <text evidence="1">The sequence shown here is derived from an EMBL/GenBank/DDBJ whole genome shotgun (WGS) entry which is preliminary data.</text>
</comment>
<organism evidence="1">
    <name type="scientific">marine sediment metagenome</name>
    <dbReference type="NCBI Taxonomy" id="412755"/>
    <lineage>
        <taxon>unclassified sequences</taxon>
        <taxon>metagenomes</taxon>
        <taxon>ecological metagenomes</taxon>
    </lineage>
</organism>
<reference evidence="1" key="1">
    <citation type="journal article" date="2015" name="Nature">
        <title>Complex archaea that bridge the gap between prokaryotes and eukaryotes.</title>
        <authorList>
            <person name="Spang A."/>
            <person name="Saw J.H."/>
            <person name="Jorgensen S.L."/>
            <person name="Zaremba-Niedzwiedzka K."/>
            <person name="Martijn J."/>
            <person name="Lind A.E."/>
            <person name="van Eijk R."/>
            <person name="Schleper C."/>
            <person name="Guy L."/>
            <person name="Ettema T.J."/>
        </authorList>
    </citation>
    <scope>NUCLEOTIDE SEQUENCE</scope>
</reference>
<name>A0A0F9N8Z7_9ZZZZ</name>
<sequence>MGQMRNNSEKGFSLMESILSLTLFLIVVLASLEFFGFTRDIFLKLKDKEETKEAALAALDKMKTDLLAGGSGLLEPVQLGFLEGITQNEGTLVILSKEKNLTPLNDLLEGQTRIRLQSTRDVKKGREICIFDRSKGEVISISRVAKKSIILSSPLNFSFLKEKSQVLLLKKISLFLDKDKHILRRKTNSSPAQPLLEDAASFGFNLEEASVLVRLHLALESNKEKKYEISVFPKNAALAFRR</sequence>
<dbReference type="EMBL" id="LAZR01004465">
    <property type="protein sequence ID" value="KKN08367.1"/>
    <property type="molecule type" value="Genomic_DNA"/>
</dbReference>
<evidence type="ECO:0000313" key="1">
    <source>
        <dbReference type="EMBL" id="KKN08367.1"/>
    </source>
</evidence>
<gene>
    <name evidence="1" type="ORF">LCGC14_1057360</name>
</gene>
<proteinExistence type="predicted"/>